<accession>A0A177LWK4</accession>
<dbReference type="PROSITE" id="PS51725">
    <property type="entry name" value="ABM"/>
    <property type="match status" value="1"/>
</dbReference>
<dbReference type="RefSeq" id="WP_026147042.1">
    <property type="nucleotide sequence ID" value="NZ_LUUG01000115.1"/>
</dbReference>
<dbReference type="PANTHER" id="PTHR33336">
    <property type="entry name" value="QUINOL MONOOXYGENASE YGIN-RELATED"/>
    <property type="match status" value="1"/>
</dbReference>
<dbReference type="Proteomes" id="UP000078090">
    <property type="component" value="Unassembled WGS sequence"/>
</dbReference>
<proteinExistence type="predicted"/>
<dbReference type="GO" id="GO:0004497">
    <property type="term" value="F:monooxygenase activity"/>
    <property type="evidence" value="ECO:0007669"/>
    <property type="project" value="UniProtKB-KW"/>
</dbReference>
<organism evidence="2 3">
    <name type="scientific">Methylomonas methanica</name>
    <dbReference type="NCBI Taxonomy" id="421"/>
    <lineage>
        <taxon>Bacteria</taxon>
        <taxon>Pseudomonadati</taxon>
        <taxon>Pseudomonadota</taxon>
        <taxon>Gammaproteobacteria</taxon>
        <taxon>Methylococcales</taxon>
        <taxon>Methylococcaceae</taxon>
        <taxon>Methylomonas</taxon>
    </lineage>
</organism>
<comment type="caution">
    <text evidence="2">The sequence shown here is derived from an EMBL/GenBank/DDBJ whole genome shotgun (WGS) entry which is preliminary data.</text>
</comment>
<keyword evidence="2" id="KW-0503">Monooxygenase</keyword>
<dbReference type="Pfam" id="PF03992">
    <property type="entry name" value="ABM"/>
    <property type="match status" value="1"/>
</dbReference>
<sequence length="98" mass="11220">MHVTLVHVHVKPEHIDDFIAATRLNHLASVRESGNRRFDVLQVPDNPSQFILYEVYATAEDAAAHKQTEHYLAWRDAVADWMAQPRQGVPYKALFPEA</sequence>
<evidence type="ECO:0000313" key="3">
    <source>
        <dbReference type="Proteomes" id="UP000078090"/>
    </source>
</evidence>
<feature type="domain" description="ABM" evidence="1">
    <location>
        <begin position="2"/>
        <end position="90"/>
    </location>
</feature>
<dbReference type="GO" id="GO:0005829">
    <property type="term" value="C:cytosol"/>
    <property type="evidence" value="ECO:0007669"/>
    <property type="project" value="TreeGrafter"/>
</dbReference>
<dbReference type="AlphaFoldDB" id="A0A177LWK4"/>
<evidence type="ECO:0000259" key="1">
    <source>
        <dbReference type="PROSITE" id="PS51725"/>
    </source>
</evidence>
<dbReference type="InterPro" id="IPR011008">
    <property type="entry name" value="Dimeric_a/b-barrel"/>
</dbReference>
<protein>
    <submittedName>
        <fullName evidence="2">Antibiotic biosynthesis monooxygenase</fullName>
    </submittedName>
</protein>
<gene>
    <name evidence="2" type="ORF">A1332_21140</name>
</gene>
<dbReference type="OrthoDB" id="9812754at2"/>
<dbReference type="EMBL" id="LUUG01000115">
    <property type="protein sequence ID" value="OAH97871.1"/>
    <property type="molecule type" value="Genomic_DNA"/>
</dbReference>
<dbReference type="PANTHER" id="PTHR33336:SF1">
    <property type="entry name" value="(4S)-4-HYDROXY-5-PHOSPHONOOXYPENTANE-2,3-DIONE ISOMERASE"/>
    <property type="match status" value="1"/>
</dbReference>
<keyword evidence="2" id="KW-0560">Oxidoreductase</keyword>
<dbReference type="InterPro" id="IPR050744">
    <property type="entry name" value="AI-2_Isomerase_LsrG"/>
</dbReference>
<dbReference type="InterPro" id="IPR007138">
    <property type="entry name" value="ABM_dom"/>
</dbReference>
<dbReference type="Gene3D" id="3.30.70.100">
    <property type="match status" value="1"/>
</dbReference>
<name>A0A177LWK4_METMH</name>
<dbReference type="SUPFAM" id="SSF54909">
    <property type="entry name" value="Dimeric alpha+beta barrel"/>
    <property type="match status" value="1"/>
</dbReference>
<evidence type="ECO:0000313" key="2">
    <source>
        <dbReference type="EMBL" id="OAH97871.1"/>
    </source>
</evidence>
<reference evidence="2 3" key="1">
    <citation type="submission" date="2016-03" db="EMBL/GenBank/DDBJ databases">
        <authorList>
            <person name="Ploux O."/>
        </authorList>
    </citation>
    <scope>NUCLEOTIDE SEQUENCE [LARGE SCALE GENOMIC DNA]</scope>
    <source>
        <strain evidence="2 3">R-45363</strain>
    </source>
</reference>